<evidence type="ECO:0008006" key="5">
    <source>
        <dbReference type="Google" id="ProtNLM"/>
    </source>
</evidence>
<dbReference type="OrthoDB" id="207378at2759"/>
<feature type="non-terminal residue" evidence="3">
    <location>
        <position position="1"/>
    </location>
</feature>
<keyword evidence="2" id="KW-0472">Membrane</keyword>
<feature type="compositionally biased region" description="Polar residues" evidence="1">
    <location>
        <begin position="123"/>
        <end position="141"/>
    </location>
</feature>
<dbReference type="InterPro" id="IPR052728">
    <property type="entry name" value="O2_lipid_transport_reg"/>
</dbReference>
<dbReference type="AlphaFoldDB" id="A0A0B1S165"/>
<name>A0A0B1S165_OESDE</name>
<proteinExistence type="predicted"/>
<dbReference type="PANTHER" id="PTHR11161:SF0">
    <property type="entry name" value="O-ACYLTRANSFERASE LIKE PROTEIN"/>
    <property type="match status" value="1"/>
</dbReference>
<sequence>KFVEGTYNNFSRVGWAIAISWVIIANHLGYGGVIADFMDHPIWQPLGRLSYCGYIVHMFLIQYVYNLDDRPAHFVSIWRTYIHLVIPNIIVSYVFAFFWSCLFELPIVKLEKLLTAGLLPSRNKQSVQPTQPKSAPASSPPTGADGGTANGEASPNLTANTEDQKASSDGALPESVVVRKPQEDMGQSSVTEAQSSTITTNAQVHEKDPNESNIYPKL</sequence>
<keyword evidence="4" id="KW-1185">Reference proteome</keyword>
<dbReference type="Proteomes" id="UP000053660">
    <property type="component" value="Unassembled WGS sequence"/>
</dbReference>
<evidence type="ECO:0000256" key="2">
    <source>
        <dbReference type="SAM" id="Phobius"/>
    </source>
</evidence>
<feature type="compositionally biased region" description="Polar residues" evidence="1">
    <location>
        <begin position="151"/>
        <end position="161"/>
    </location>
</feature>
<evidence type="ECO:0000313" key="3">
    <source>
        <dbReference type="EMBL" id="KHJ78649.1"/>
    </source>
</evidence>
<feature type="compositionally biased region" description="Polar residues" evidence="1">
    <location>
        <begin position="185"/>
        <end position="203"/>
    </location>
</feature>
<feature type="transmembrane region" description="Helical" evidence="2">
    <location>
        <begin position="12"/>
        <end position="34"/>
    </location>
</feature>
<protein>
    <recommendedName>
        <fullName evidence="5">Acyltransferase 3 domain-containing protein</fullName>
    </recommendedName>
</protein>
<accession>A0A0B1S165</accession>
<organism evidence="3 4">
    <name type="scientific">Oesophagostomum dentatum</name>
    <name type="common">Nodular worm</name>
    <dbReference type="NCBI Taxonomy" id="61180"/>
    <lineage>
        <taxon>Eukaryota</taxon>
        <taxon>Metazoa</taxon>
        <taxon>Ecdysozoa</taxon>
        <taxon>Nematoda</taxon>
        <taxon>Chromadorea</taxon>
        <taxon>Rhabditida</taxon>
        <taxon>Rhabditina</taxon>
        <taxon>Rhabditomorpha</taxon>
        <taxon>Strongyloidea</taxon>
        <taxon>Strongylidae</taxon>
        <taxon>Oesophagostomum</taxon>
    </lineage>
</organism>
<evidence type="ECO:0000256" key="1">
    <source>
        <dbReference type="SAM" id="MobiDB-lite"/>
    </source>
</evidence>
<feature type="transmembrane region" description="Helical" evidence="2">
    <location>
        <begin position="85"/>
        <end position="105"/>
    </location>
</feature>
<dbReference type="EMBL" id="KN609565">
    <property type="protein sequence ID" value="KHJ78649.1"/>
    <property type="molecule type" value="Genomic_DNA"/>
</dbReference>
<gene>
    <name evidence="3" type="ORF">OESDEN_21728</name>
</gene>
<evidence type="ECO:0000313" key="4">
    <source>
        <dbReference type="Proteomes" id="UP000053660"/>
    </source>
</evidence>
<keyword evidence="2" id="KW-0812">Transmembrane</keyword>
<reference evidence="3 4" key="1">
    <citation type="submission" date="2014-03" db="EMBL/GenBank/DDBJ databases">
        <title>Draft genome of the hookworm Oesophagostomum dentatum.</title>
        <authorList>
            <person name="Mitreva M."/>
        </authorList>
    </citation>
    <scope>NUCLEOTIDE SEQUENCE [LARGE SCALE GENOMIC DNA]</scope>
    <source>
        <strain evidence="3 4">OD-Hann</strain>
    </source>
</reference>
<feature type="transmembrane region" description="Helical" evidence="2">
    <location>
        <begin position="46"/>
        <end position="65"/>
    </location>
</feature>
<keyword evidence="2" id="KW-1133">Transmembrane helix</keyword>
<feature type="region of interest" description="Disordered" evidence="1">
    <location>
        <begin position="123"/>
        <end position="218"/>
    </location>
</feature>
<dbReference type="PANTHER" id="PTHR11161">
    <property type="entry name" value="O-ACYLTRANSFERASE"/>
    <property type="match status" value="1"/>
</dbReference>